<comment type="caution">
    <text evidence="2">The sequence shown here is derived from an EMBL/GenBank/DDBJ whole genome shotgun (WGS) entry which is preliminary data.</text>
</comment>
<dbReference type="Pfam" id="PF00069">
    <property type="entry name" value="Pkinase"/>
    <property type="match status" value="1"/>
</dbReference>
<dbReference type="GO" id="GO:0005524">
    <property type="term" value="F:ATP binding"/>
    <property type="evidence" value="ECO:0007669"/>
    <property type="project" value="InterPro"/>
</dbReference>
<gene>
    <name evidence="2" type="ORF">GUJ93_ZPchr0001g31437</name>
</gene>
<feature type="domain" description="Protein kinase" evidence="1">
    <location>
        <begin position="1"/>
        <end position="114"/>
    </location>
</feature>
<dbReference type="InterPro" id="IPR051824">
    <property type="entry name" value="LRR_Rcpt-Like_S/T_Kinase"/>
</dbReference>
<dbReference type="EMBL" id="JAAALK010000288">
    <property type="protein sequence ID" value="KAG8054090.1"/>
    <property type="molecule type" value="Genomic_DNA"/>
</dbReference>
<sequence length="114" mass="12978">MALKAYIWEADRLSLAYDFFPSGSLEDVMKRVRSQQVNLNWDTRNKVAIGMTKGLRYLHFECNPRILHCNLKPSNVMLDESFETRLADCGVSRLIALGSTDTDLSNNLYSALEC</sequence>
<protein>
    <recommendedName>
        <fullName evidence="1">Protein kinase domain-containing protein</fullName>
    </recommendedName>
</protein>
<reference evidence="2" key="1">
    <citation type="journal article" date="2021" name="bioRxiv">
        <title>Whole Genome Assembly and Annotation of Northern Wild Rice, Zizania palustris L., Supports a Whole Genome Duplication in the Zizania Genus.</title>
        <authorList>
            <person name="Haas M."/>
            <person name="Kono T."/>
            <person name="Macchietto M."/>
            <person name="Millas R."/>
            <person name="McGilp L."/>
            <person name="Shao M."/>
            <person name="Duquette J."/>
            <person name="Hirsch C.N."/>
            <person name="Kimball J."/>
        </authorList>
    </citation>
    <scope>NUCLEOTIDE SEQUENCE</scope>
    <source>
        <tissue evidence="2">Fresh leaf tissue</tissue>
    </source>
</reference>
<dbReference type="PANTHER" id="PTHR48006">
    <property type="entry name" value="LEUCINE-RICH REPEAT-CONTAINING PROTEIN DDB_G0281931-RELATED"/>
    <property type="match status" value="1"/>
</dbReference>
<keyword evidence="3" id="KW-1185">Reference proteome</keyword>
<dbReference type="OrthoDB" id="4062651at2759"/>
<dbReference type="InterPro" id="IPR000719">
    <property type="entry name" value="Prot_kinase_dom"/>
</dbReference>
<reference evidence="2" key="2">
    <citation type="submission" date="2021-02" db="EMBL/GenBank/DDBJ databases">
        <authorList>
            <person name="Kimball J.A."/>
            <person name="Haas M.W."/>
            <person name="Macchietto M."/>
            <person name="Kono T."/>
            <person name="Duquette J."/>
            <person name="Shao M."/>
        </authorList>
    </citation>
    <scope>NUCLEOTIDE SEQUENCE</scope>
    <source>
        <tissue evidence="2">Fresh leaf tissue</tissue>
    </source>
</reference>
<proteinExistence type="predicted"/>
<dbReference type="PROSITE" id="PS50011">
    <property type="entry name" value="PROTEIN_KINASE_DOM"/>
    <property type="match status" value="1"/>
</dbReference>
<evidence type="ECO:0000313" key="3">
    <source>
        <dbReference type="Proteomes" id="UP000729402"/>
    </source>
</evidence>
<dbReference type="AlphaFoldDB" id="A0A8J5V8E4"/>
<evidence type="ECO:0000259" key="1">
    <source>
        <dbReference type="PROSITE" id="PS50011"/>
    </source>
</evidence>
<evidence type="ECO:0000313" key="2">
    <source>
        <dbReference type="EMBL" id="KAG8054090.1"/>
    </source>
</evidence>
<dbReference type="Proteomes" id="UP000729402">
    <property type="component" value="Unassembled WGS sequence"/>
</dbReference>
<name>A0A8J5V8E4_ZIZPA</name>
<dbReference type="GO" id="GO:0004672">
    <property type="term" value="F:protein kinase activity"/>
    <property type="evidence" value="ECO:0007669"/>
    <property type="project" value="InterPro"/>
</dbReference>
<organism evidence="2 3">
    <name type="scientific">Zizania palustris</name>
    <name type="common">Northern wild rice</name>
    <dbReference type="NCBI Taxonomy" id="103762"/>
    <lineage>
        <taxon>Eukaryota</taxon>
        <taxon>Viridiplantae</taxon>
        <taxon>Streptophyta</taxon>
        <taxon>Embryophyta</taxon>
        <taxon>Tracheophyta</taxon>
        <taxon>Spermatophyta</taxon>
        <taxon>Magnoliopsida</taxon>
        <taxon>Liliopsida</taxon>
        <taxon>Poales</taxon>
        <taxon>Poaceae</taxon>
        <taxon>BOP clade</taxon>
        <taxon>Oryzoideae</taxon>
        <taxon>Oryzeae</taxon>
        <taxon>Zizaniinae</taxon>
        <taxon>Zizania</taxon>
    </lineage>
</organism>
<dbReference type="PANTHER" id="PTHR48006:SF100">
    <property type="entry name" value="LRR RECEPTOR-LIKE SERINE_THREONINE-KINASE-RELATED"/>
    <property type="match status" value="1"/>
</dbReference>
<accession>A0A8J5V8E4</accession>